<sequence length="79" mass="9336">MLIREPTWFSSTPDMKYQRYTKEEHDAFHDNAEDFLKLSVKLLVQFELKECSGSPNECRIEPIYISIYAVYVNVVACQR</sequence>
<dbReference type="AlphaFoldDB" id="A0A0D2IX36"/>
<proteinExistence type="predicted"/>
<dbReference type="HOGENOM" id="CLU_2607307_0_0_1"/>
<dbReference type="EMBL" id="KN847481">
    <property type="protein sequence ID" value="KIX01175.1"/>
    <property type="molecule type" value="Genomic_DNA"/>
</dbReference>
<evidence type="ECO:0000313" key="1">
    <source>
        <dbReference type="EMBL" id="KIX01175.1"/>
    </source>
</evidence>
<dbReference type="Proteomes" id="UP000053617">
    <property type="component" value="Unassembled WGS sequence"/>
</dbReference>
<protein>
    <submittedName>
        <fullName evidence="1">Uncharacterized protein</fullName>
    </submittedName>
</protein>
<accession>A0A0D2IX36</accession>
<name>A0A0D2IX36_9EURO</name>
<dbReference type="RefSeq" id="XP_013268311.1">
    <property type="nucleotide sequence ID" value="XM_013412857.1"/>
</dbReference>
<dbReference type="GeneID" id="25296971"/>
<evidence type="ECO:0000313" key="2">
    <source>
        <dbReference type="Proteomes" id="UP000053617"/>
    </source>
</evidence>
<reference evidence="1 2" key="1">
    <citation type="submission" date="2015-01" db="EMBL/GenBank/DDBJ databases">
        <title>The Genome Sequence of Rhinocladiella mackenzie CBS 650.93.</title>
        <authorList>
            <consortium name="The Broad Institute Genomics Platform"/>
            <person name="Cuomo C."/>
            <person name="de Hoog S."/>
            <person name="Gorbushina A."/>
            <person name="Stielow B."/>
            <person name="Teixiera M."/>
            <person name="Abouelleil A."/>
            <person name="Chapman S.B."/>
            <person name="Priest M."/>
            <person name="Young S.K."/>
            <person name="Wortman J."/>
            <person name="Nusbaum C."/>
            <person name="Birren B."/>
        </authorList>
    </citation>
    <scope>NUCLEOTIDE SEQUENCE [LARGE SCALE GENOMIC DNA]</scope>
    <source>
        <strain evidence="1 2">CBS 650.93</strain>
    </source>
</reference>
<keyword evidence="2" id="KW-1185">Reference proteome</keyword>
<gene>
    <name evidence="1" type="ORF">Z518_08900</name>
</gene>
<organism evidence="1 2">
    <name type="scientific">Rhinocladiella mackenziei CBS 650.93</name>
    <dbReference type="NCBI Taxonomy" id="1442369"/>
    <lineage>
        <taxon>Eukaryota</taxon>
        <taxon>Fungi</taxon>
        <taxon>Dikarya</taxon>
        <taxon>Ascomycota</taxon>
        <taxon>Pezizomycotina</taxon>
        <taxon>Eurotiomycetes</taxon>
        <taxon>Chaetothyriomycetidae</taxon>
        <taxon>Chaetothyriales</taxon>
        <taxon>Herpotrichiellaceae</taxon>
        <taxon>Rhinocladiella</taxon>
    </lineage>
</organism>
<dbReference type="VEuPathDB" id="FungiDB:Z518_08900"/>